<dbReference type="InterPro" id="IPR012337">
    <property type="entry name" value="RNaseH-like_sf"/>
</dbReference>
<dbReference type="Gene3D" id="3.30.420.10">
    <property type="entry name" value="Ribonuclease H-like superfamily/Ribonuclease H"/>
    <property type="match status" value="1"/>
</dbReference>
<evidence type="ECO:0000256" key="3">
    <source>
        <dbReference type="ARBA" id="ARBA00022884"/>
    </source>
</evidence>
<evidence type="ECO:0000256" key="2">
    <source>
        <dbReference type="ARBA" id="ARBA00022845"/>
    </source>
</evidence>
<protein>
    <recommendedName>
        <fullName evidence="6">Piwi domain-containing protein</fullName>
    </recommendedName>
</protein>
<dbReference type="Pfam" id="PF02170">
    <property type="entry name" value="PAZ"/>
    <property type="match status" value="1"/>
</dbReference>
<feature type="domain" description="Piwi" evidence="6">
    <location>
        <begin position="288"/>
        <end position="352"/>
    </location>
</feature>
<evidence type="ECO:0000256" key="4">
    <source>
        <dbReference type="ARBA" id="ARBA00023158"/>
    </source>
</evidence>
<dbReference type="InterPro" id="IPR036085">
    <property type="entry name" value="PAZ_dom_sf"/>
</dbReference>
<dbReference type="SMART" id="SM00950">
    <property type="entry name" value="Piwi"/>
    <property type="match status" value="1"/>
</dbReference>
<dbReference type="InterPro" id="IPR003165">
    <property type="entry name" value="Piwi"/>
</dbReference>
<accession>A0ABN9KQI5</accession>
<keyword evidence="4" id="KW-0943">RNA-mediated gene silencing</keyword>
<keyword evidence="3" id="KW-0694">RNA-binding</keyword>
<evidence type="ECO:0000313" key="7">
    <source>
        <dbReference type="EMBL" id="CAJ0916686.1"/>
    </source>
</evidence>
<dbReference type="InterPro" id="IPR003100">
    <property type="entry name" value="PAZ_dom"/>
</dbReference>
<evidence type="ECO:0000259" key="6">
    <source>
        <dbReference type="PROSITE" id="PS50822"/>
    </source>
</evidence>
<feature type="region of interest" description="Disordered" evidence="5">
    <location>
        <begin position="1"/>
        <end position="35"/>
    </location>
</feature>
<dbReference type="Proteomes" id="UP001176940">
    <property type="component" value="Unassembled WGS sequence"/>
</dbReference>
<feature type="domain" description="Piwi" evidence="6">
    <location>
        <begin position="404"/>
        <end position="447"/>
    </location>
</feature>
<dbReference type="Pfam" id="PF02171">
    <property type="entry name" value="Piwi"/>
    <property type="match status" value="2"/>
</dbReference>
<feature type="compositionally biased region" description="Basic and acidic residues" evidence="5">
    <location>
        <begin position="638"/>
        <end position="647"/>
    </location>
</feature>
<dbReference type="InterPro" id="IPR036397">
    <property type="entry name" value="RNaseH_sf"/>
</dbReference>
<evidence type="ECO:0000256" key="1">
    <source>
        <dbReference type="ARBA" id="ARBA00022490"/>
    </source>
</evidence>
<keyword evidence="1" id="KW-0963">Cytoplasm</keyword>
<dbReference type="Gene3D" id="2.170.260.10">
    <property type="entry name" value="paz domain"/>
    <property type="match status" value="1"/>
</dbReference>
<feature type="region of interest" description="Disordered" evidence="5">
    <location>
        <begin position="623"/>
        <end position="647"/>
    </location>
</feature>
<dbReference type="SUPFAM" id="SSF53098">
    <property type="entry name" value="Ribonuclease H-like"/>
    <property type="match status" value="1"/>
</dbReference>
<dbReference type="Gene3D" id="3.40.50.2300">
    <property type="match status" value="1"/>
</dbReference>
<comment type="caution">
    <text evidence="7">The sequence shown here is derived from an EMBL/GenBank/DDBJ whole genome shotgun (WGS) entry which is preliminary data.</text>
</comment>
<evidence type="ECO:0000256" key="5">
    <source>
        <dbReference type="SAM" id="MobiDB-lite"/>
    </source>
</evidence>
<evidence type="ECO:0000313" key="8">
    <source>
        <dbReference type="Proteomes" id="UP001176940"/>
    </source>
</evidence>
<name>A0ABN9KQI5_9NEOB</name>
<reference evidence="7" key="1">
    <citation type="submission" date="2023-07" db="EMBL/GenBank/DDBJ databases">
        <authorList>
            <person name="Stuckert A."/>
        </authorList>
    </citation>
    <scope>NUCLEOTIDE SEQUENCE</scope>
</reference>
<dbReference type="SMART" id="SM00949">
    <property type="entry name" value="PAZ"/>
    <property type="match status" value="1"/>
</dbReference>
<organism evidence="7 8">
    <name type="scientific">Ranitomeya imitator</name>
    <name type="common">mimic poison frog</name>
    <dbReference type="NCBI Taxonomy" id="111125"/>
    <lineage>
        <taxon>Eukaryota</taxon>
        <taxon>Metazoa</taxon>
        <taxon>Chordata</taxon>
        <taxon>Craniata</taxon>
        <taxon>Vertebrata</taxon>
        <taxon>Euteleostomi</taxon>
        <taxon>Amphibia</taxon>
        <taxon>Batrachia</taxon>
        <taxon>Anura</taxon>
        <taxon>Neobatrachia</taxon>
        <taxon>Hyloidea</taxon>
        <taxon>Dendrobatidae</taxon>
        <taxon>Dendrobatinae</taxon>
        <taxon>Ranitomeya</taxon>
    </lineage>
</organism>
<dbReference type="SUPFAM" id="SSF101690">
    <property type="entry name" value="PAZ domain"/>
    <property type="match status" value="1"/>
</dbReference>
<gene>
    <name evidence="7" type="ORF">RIMI_LOCUS344509</name>
</gene>
<dbReference type="PROSITE" id="PS50822">
    <property type="entry name" value="PIWI"/>
    <property type="match status" value="2"/>
</dbReference>
<dbReference type="EMBL" id="CAUEEQ010000391">
    <property type="protein sequence ID" value="CAJ0916686.1"/>
    <property type="molecule type" value="Genomic_DNA"/>
</dbReference>
<proteinExistence type="predicted"/>
<sequence>MIGSEKGFYDKTGATDPFEGVRSPQTNNGRARGVSPPRILSRDVGFFCRTKNLTTLSVSLLAAVAYTHSPVSPNERLGEKDFTQYNLQVEDMSQPLIVNIPRRPKPGAEGGAIVLVPELCNLTGLTDKMRNDFNVMKDLAVHTRLPPDQRERQVGKFLNYIHKDESVQKELRDWGLNFDTELLQFEGRIAPPEKILQRDRSAQYNPQFADWSRELRGPVLISARDLNNWLLFYTRRNYDAANTLVQNLFKITQQMHIKMNRAVLVEVEDSVGGYLQAFQQNITDHTEMVVCILSSIDKMKYDAIKKHLCVDFPIPSQCVVARTLSKPQTVLSVCTKIALQMNCKLGGELWTVEMPVRVSLHLYMAGGSSPLPHVDQRQEIVDGLKVCMQAALHAWEKTNGGGLPQRIIIYRDGVGDGQLKTLVNYEIPQFIDCIKSAKENYSASRTLREAPHKLCGHLGQRGASTPPSPPGLSAASGHRTLLPVLSGCAPGRSRKFSPRLRPSCRPHPDRLHPLFRVILRRRSWRFLLSARSLPLFSAAIFDSFTARRSSSRSFPHVQRCECRLSPTPPPSLPLRDKGPRSGRLFGKKLDQLISDATGGKSKFLPQQRPKAAFQRQPYFRFRPFRSSPACSNPAASSRSDRSARLDRRSSLFQAESVLARKA</sequence>
<keyword evidence="2" id="KW-0810">Translation regulation</keyword>
<dbReference type="PANTHER" id="PTHR22891">
    <property type="entry name" value="EUKARYOTIC TRANSLATION INITIATION FACTOR 2C"/>
    <property type="match status" value="1"/>
</dbReference>
<keyword evidence="8" id="KW-1185">Reference proteome</keyword>
<feature type="compositionally biased region" description="Low complexity" evidence="5">
    <location>
        <begin position="623"/>
        <end position="637"/>
    </location>
</feature>
<dbReference type="CDD" id="cd04658">
    <property type="entry name" value="Piwi_piwi-like_Euk"/>
    <property type="match status" value="1"/>
</dbReference>